<evidence type="ECO:0000313" key="7">
    <source>
        <dbReference type="EMBL" id="MCT8328905.1"/>
    </source>
</evidence>
<sequence length="162" mass="16731">MAVTDDILATYRGPRRVAARLLAGERHEARPLAWLLAALGLFLVARAPGMSRAAHLDPATPFAPQMLATALALCALIPAFYGLAAIGHLAARAAGGRGDWFGARVALFWALLAVAPLTLVQGLVAAFAGPGPAHLAVGVLVFVAFLLFWGAGLAAAEFGGRR</sequence>
<proteinExistence type="predicted"/>
<evidence type="ECO:0000259" key="6">
    <source>
        <dbReference type="Pfam" id="PF04893"/>
    </source>
</evidence>
<keyword evidence="3 5" id="KW-1133">Transmembrane helix</keyword>
<feature type="transmembrane region" description="Helical" evidence="5">
    <location>
        <begin position="32"/>
        <end position="50"/>
    </location>
</feature>
<dbReference type="Pfam" id="PF04893">
    <property type="entry name" value="Yip1"/>
    <property type="match status" value="1"/>
</dbReference>
<dbReference type="RefSeq" id="WP_261494328.1">
    <property type="nucleotide sequence ID" value="NZ_JAOCQF010000001.1"/>
</dbReference>
<evidence type="ECO:0000256" key="4">
    <source>
        <dbReference type="ARBA" id="ARBA00023136"/>
    </source>
</evidence>
<dbReference type="EMBL" id="JAOCQF010000001">
    <property type="protein sequence ID" value="MCT8328905.1"/>
    <property type="molecule type" value="Genomic_DNA"/>
</dbReference>
<keyword evidence="8" id="KW-1185">Reference proteome</keyword>
<dbReference type="InterPro" id="IPR006977">
    <property type="entry name" value="Yip1_dom"/>
</dbReference>
<evidence type="ECO:0000256" key="3">
    <source>
        <dbReference type="ARBA" id="ARBA00022989"/>
    </source>
</evidence>
<feature type="transmembrane region" description="Helical" evidence="5">
    <location>
        <begin position="105"/>
        <end position="129"/>
    </location>
</feature>
<keyword evidence="4 5" id="KW-0472">Membrane</keyword>
<name>A0ABT2NJJ6_9RHOB</name>
<feature type="transmembrane region" description="Helical" evidence="5">
    <location>
        <begin position="135"/>
        <end position="156"/>
    </location>
</feature>
<evidence type="ECO:0000256" key="5">
    <source>
        <dbReference type="SAM" id="Phobius"/>
    </source>
</evidence>
<gene>
    <name evidence="7" type="ORF">N5I32_05175</name>
</gene>
<feature type="domain" description="Yip1" evidence="6">
    <location>
        <begin position="14"/>
        <end position="156"/>
    </location>
</feature>
<feature type="transmembrane region" description="Helical" evidence="5">
    <location>
        <begin position="62"/>
        <end position="84"/>
    </location>
</feature>
<dbReference type="Proteomes" id="UP001205601">
    <property type="component" value="Unassembled WGS sequence"/>
</dbReference>
<comment type="caution">
    <text evidence="7">The sequence shown here is derived from an EMBL/GenBank/DDBJ whole genome shotgun (WGS) entry which is preliminary data.</text>
</comment>
<organism evidence="7 8">
    <name type="scientific">Albidovulum sediminis</name>
    <dbReference type="NCBI Taxonomy" id="3066345"/>
    <lineage>
        <taxon>Bacteria</taxon>
        <taxon>Pseudomonadati</taxon>
        <taxon>Pseudomonadota</taxon>
        <taxon>Alphaproteobacteria</taxon>
        <taxon>Rhodobacterales</taxon>
        <taxon>Paracoccaceae</taxon>
        <taxon>Albidovulum</taxon>
    </lineage>
</organism>
<evidence type="ECO:0000256" key="2">
    <source>
        <dbReference type="ARBA" id="ARBA00022692"/>
    </source>
</evidence>
<evidence type="ECO:0000313" key="8">
    <source>
        <dbReference type="Proteomes" id="UP001205601"/>
    </source>
</evidence>
<evidence type="ECO:0000256" key="1">
    <source>
        <dbReference type="ARBA" id="ARBA00004141"/>
    </source>
</evidence>
<reference evidence="8" key="1">
    <citation type="submission" date="2023-07" db="EMBL/GenBank/DDBJ databases">
        <title>Defluviimonas sediminis sp. nov., isolated from mangrove sediment.</title>
        <authorList>
            <person name="Liu L."/>
            <person name="Li J."/>
            <person name="Huang Y."/>
            <person name="Pan J."/>
            <person name="Li M."/>
        </authorList>
    </citation>
    <scope>NUCLEOTIDE SEQUENCE [LARGE SCALE GENOMIC DNA]</scope>
    <source>
        <strain evidence="8">FT324</strain>
    </source>
</reference>
<keyword evidence="2 5" id="KW-0812">Transmembrane</keyword>
<accession>A0ABT2NJJ6</accession>
<comment type="subcellular location">
    <subcellularLocation>
        <location evidence="1">Membrane</location>
        <topology evidence="1">Multi-pass membrane protein</topology>
    </subcellularLocation>
</comment>
<protein>
    <submittedName>
        <fullName evidence="7">YIP1 family protein</fullName>
    </submittedName>
</protein>